<accession>A0ABP0LPM4</accession>
<evidence type="ECO:0000256" key="1">
    <source>
        <dbReference type="SAM" id="Phobius"/>
    </source>
</evidence>
<dbReference type="Proteomes" id="UP001642484">
    <property type="component" value="Unassembled WGS sequence"/>
</dbReference>
<organism evidence="2 4">
    <name type="scientific">Durusdinium trenchii</name>
    <dbReference type="NCBI Taxonomy" id="1381693"/>
    <lineage>
        <taxon>Eukaryota</taxon>
        <taxon>Sar</taxon>
        <taxon>Alveolata</taxon>
        <taxon>Dinophyceae</taxon>
        <taxon>Suessiales</taxon>
        <taxon>Symbiodiniaceae</taxon>
        <taxon>Durusdinium</taxon>
    </lineage>
</organism>
<feature type="transmembrane region" description="Helical" evidence="1">
    <location>
        <begin position="6"/>
        <end position="27"/>
    </location>
</feature>
<protein>
    <recommendedName>
        <fullName evidence="5">Gustatory receptor</fullName>
    </recommendedName>
</protein>
<evidence type="ECO:0000313" key="3">
    <source>
        <dbReference type="EMBL" id="CAK9041263.1"/>
    </source>
</evidence>
<keyword evidence="1" id="KW-0812">Transmembrane</keyword>
<dbReference type="EMBL" id="CAXAMN010013581">
    <property type="protein sequence ID" value="CAK9041263.1"/>
    <property type="molecule type" value="Genomic_DNA"/>
</dbReference>
<reference evidence="2 4" key="1">
    <citation type="submission" date="2024-02" db="EMBL/GenBank/DDBJ databases">
        <authorList>
            <person name="Chen Y."/>
            <person name="Shah S."/>
            <person name="Dougan E. K."/>
            <person name="Thang M."/>
            <person name="Chan C."/>
        </authorList>
    </citation>
    <scope>NUCLEOTIDE SEQUENCE [LARGE SCALE GENOMIC DNA]</scope>
</reference>
<name>A0ABP0LPM4_9DINO</name>
<dbReference type="EMBL" id="CAXAMN010013536">
    <property type="protein sequence ID" value="CAK9041100.1"/>
    <property type="molecule type" value="Genomic_DNA"/>
</dbReference>
<sequence>MAVPELNTYVGLAVVLGAFAALVAVLIQQWWQNKPLLATKFEEPTALPKDFHSGARILVAKSHAEWSFARKTFRFLEVFVNIAWVFGSMAVRPYAWLPVVFMAYALPAYCLEWTVCQLWEQPALAFALHGLPAAVALIRIVLLFAFTHMVRAEALGLGILRNPDGWKIGYRIEWLQGQKVHFPWPLCFLEELLPESSGEGVVGGYFLIRTGCFLLYVLILASVVCFNTYKGLASYTTSAQEQALQAEEEKSLKQKERSEQAAMVKDLRMGRDSAVKQETAFWIYFDAVLVVYDMISDLVTVWTLLAVKRYELASMMVFIFIRSVLLQVSSGKPRTFIADVQASVHRGIRHQNFLDILQEERGFEAPFSLMLTSYSLLVCVNDVSSALRQSISILVSAYGLANFIYIQLDLNLVDEEEIQRAGVLENAVEEVIHASKSWKSWIFGSDQSNSRTGLVLFSEE</sequence>
<gene>
    <name evidence="2" type="ORF">CCMP2556_LOCUS22062</name>
    <name evidence="3" type="ORF">CCMP2556_LOCUS22137</name>
</gene>
<feature type="transmembrane region" description="Helical" evidence="1">
    <location>
        <begin position="95"/>
        <end position="111"/>
    </location>
</feature>
<feature type="transmembrane region" description="Helical" evidence="1">
    <location>
        <begin position="281"/>
        <end position="304"/>
    </location>
</feature>
<comment type="caution">
    <text evidence="2">The sequence shown here is derived from an EMBL/GenBank/DDBJ whole genome shotgun (WGS) entry which is preliminary data.</text>
</comment>
<proteinExistence type="predicted"/>
<keyword evidence="4" id="KW-1185">Reference proteome</keyword>
<evidence type="ECO:0000313" key="2">
    <source>
        <dbReference type="EMBL" id="CAK9041100.1"/>
    </source>
</evidence>
<evidence type="ECO:0000313" key="4">
    <source>
        <dbReference type="Proteomes" id="UP001642484"/>
    </source>
</evidence>
<feature type="transmembrane region" description="Helical" evidence="1">
    <location>
        <begin position="123"/>
        <end position="146"/>
    </location>
</feature>
<evidence type="ECO:0008006" key="5">
    <source>
        <dbReference type="Google" id="ProtNLM"/>
    </source>
</evidence>
<keyword evidence="1" id="KW-1133">Transmembrane helix</keyword>
<feature type="transmembrane region" description="Helical" evidence="1">
    <location>
        <begin position="206"/>
        <end position="226"/>
    </location>
</feature>
<keyword evidence="1" id="KW-0472">Membrane</keyword>